<keyword evidence="2" id="KW-0812">Transmembrane</keyword>
<keyword evidence="2" id="KW-0472">Membrane</keyword>
<dbReference type="EMBL" id="CP146256">
    <property type="protein sequence ID" value="XAH73296.1"/>
    <property type="molecule type" value="Genomic_DNA"/>
</dbReference>
<protein>
    <recommendedName>
        <fullName evidence="5">Hemolysin XhlA</fullName>
    </recommendedName>
</protein>
<keyword evidence="4" id="KW-1185">Reference proteome</keyword>
<keyword evidence="2" id="KW-1133">Transmembrane helix</keyword>
<evidence type="ECO:0000313" key="4">
    <source>
        <dbReference type="Proteomes" id="UP001451571"/>
    </source>
</evidence>
<evidence type="ECO:0000256" key="1">
    <source>
        <dbReference type="SAM" id="Coils"/>
    </source>
</evidence>
<evidence type="ECO:0008006" key="5">
    <source>
        <dbReference type="Google" id="ProtNLM"/>
    </source>
</evidence>
<gene>
    <name evidence="3" type="ORF">V6984_17585</name>
</gene>
<feature type="coiled-coil region" evidence="1">
    <location>
        <begin position="9"/>
        <end position="36"/>
    </location>
</feature>
<sequence>METEIAVKLEAHEHEIASLKHRVKELEAESKVIQELAISVNKMAVNMENMLEEQKKQGVRLEMLEKVPVETNRQVKAAIITAFAGGIVGAFITTIATIFR</sequence>
<reference evidence="3 4" key="1">
    <citation type="submission" date="2024-02" db="EMBL/GenBank/DDBJ databases">
        <title>Bacterial strain from lacustrine sediment.</title>
        <authorList>
            <person name="Petit C."/>
            <person name="Fadhlaoui K."/>
        </authorList>
    </citation>
    <scope>NUCLEOTIDE SEQUENCE [LARGE SCALE GENOMIC DNA]</scope>
    <source>
        <strain evidence="3 4">IPX-CK</strain>
    </source>
</reference>
<dbReference type="RefSeq" id="WP_342756904.1">
    <property type="nucleotide sequence ID" value="NZ_CP146256.1"/>
</dbReference>
<evidence type="ECO:0000256" key="2">
    <source>
        <dbReference type="SAM" id="Phobius"/>
    </source>
</evidence>
<dbReference type="Proteomes" id="UP001451571">
    <property type="component" value="Chromosome"/>
</dbReference>
<organism evidence="3 4">
    <name type="scientific">Kineothrix sedimenti</name>
    <dbReference type="NCBI Taxonomy" id="3123317"/>
    <lineage>
        <taxon>Bacteria</taxon>
        <taxon>Bacillati</taxon>
        <taxon>Bacillota</taxon>
        <taxon>Clostridia</taxon>
        <taxon>Lachnospirales</taxon>
        <taxon>Lachnospiraceae</taxon>
        <taxon>Kineothrix</taxon>
    </lineage>
</organism>
<accession>A0ABZ3ESX0</accession>
<feature type="transmembrane region" description="Helical" evidence="2">
    <location>
        <begin position="77"/>
        <end position="99"/>
    </location>
</feature>
<keyword evidence="1" id="KW-0175">Coiled coil</keyword>
<proteinExistence type="predicted"/>
<name>A0ABZ3ESX0_9FIRM</name>
<evidence type="ECO:0000313" key="3">
    <source>
        <dbReference type="EMBL" id="XAH73296.1"/>
    </source>
</evidence>